<dbReference type="Proteomes" id="UP000001412">
    <property type="component" value="Chromosome"/>
</dbReference>
<evidence type="ECO:0000313" key="4">
    <source>
        <dbReference type="Proteomes" id="UP000001412"/>
    </source>
</evidence>
<dbReference type="EMBL" id="AE015927">
    <property type="protein sequence ID" value="AAO36210.1"/>
    <property type="molecule type" value="Genomic_DNA"/>
</dbReference>
<keyword evidence="4" id="KW-1185">Reference proteome</keyword>
<gene>
    <name evidence="3" type="primary">fliH</name>
    <name evidence="3" type="ordered locus">CTC_01674</name>
</gene>
<proteinExistence type="predicted"/>
<dbReference type="STRING" id="212717.CTC_01674"/>
<dbReference type="PANTHER" id="PTHR34982:SF1">
    <property type="entry name" value="FLAGELLAR ASSEMBLY PROTEIN FLIH"/>
    <property type="match status" value="1"/>
</dbReference>
<evidence type="ECO:0000313" key="3">
    <source>
        <dbReference type="EMBL" id="AAO36210.1"/>
    </source>
</evidence>
<name>Q893Y2_CLOTE</name>
<keyword evidence="2" id="KW-0653">Protein transport</keyword>
<evidence type="ECO:0000256" key="2">
    <source>
        <dbReference type="ARBA" id="ARBA00022927"/>
    </source>
</evidence>
<organism evidence="3 4">
    <name type="scientific">Clostridium tetani (strain Massachusetts / E88)</name>
    <dbReference type="NCBI Taxonomy" id="212717"/>
    <lineage>
        <taxon>Bacteria</taxon>
        <taxon>Bacillati</taxon>
        <taxon>Bacillota</taxon>
        <taxon>Clostridia</taxon>
        <taxon>Eubacteriales</taxon>
        <taxon>Clostridiaceae</taxon>
        <taxon>Clostridium</taxon>
    </lineage>
</organism>
<dbReference type="GO" id="GO:0015031">
    <property type="term" value="P:protein transport"/>
    <property type="evidence" value="ECO:0007669"/>
    <property type="project" value="UniProtKB-KW"/>
</dbReference>
<evidence type="ECO:0000256" key="1">
    <source>
        <dbReference type="ARBA" id="ARBA00022448"/>
    </source>
</evidence>
<dbReference type="KEGG" id="ctc:CTC_01674"/>
<protein>
    <submittedName>
        <fullName evidence="3">Putative fliH protein</fullName>
    </submittedName>
</protein>
<sequence>MAKMLSLYNVVKKTNVVKKDKKDIVTKYEPPVKKIKQEKEKKEIETVEMKVEQYDSIATVMFENYRKKGEDIINEAYKEAVLIGEEAYKKAYDKGLKEGREKGYEEAYEKGYVENMEKSKAEGDRIIAEAKDISKAMINSSEEQCIEYIDKKRLELKELIENIVESVFKREIKDQDALNEMVIEAVNNAKKSKSITIRCKDLYKDEIKKDVDLWESQNVFNGDIFVISDNSLEEGIVSLEKDNGIVEIDINKSLEKIKDILRS</sequence>
<dbReference type="PANTHER" id="PTHR34982">
    <property type="entry name" value="YOP PROTEINS TRANSLOCATION PROTEIN L"/>
    <property type="match status" value="1"/>
</dbReference>
<dbReference type="InterPro" id="IPR051472">
    <property type="entry name" value="T3SS_Stator/FliH"/>
</dbReference>
<dbReference type="AlphaFoldDB" id="Q893Y2"/>
<reference evidence="3 4" key="1">
    <citation type="journal article" date="2003" name="Proc. Natl. Acad. Sci. U.S.A.">
        <title>The genome sequence of Clostridium tetani, the causative agent of tetanus disease.</title>
        <authorList>
            <person name="Brueggemann H."/>
            <person name="Baumer S."/>
            <person name="Fricke W.F."/>
            <person name="Wiezer A."/>
            <person name="Liesegang H."/>
            <person name="Decker I."/>
            <person name="Herzberg C."/>
            <person name="Martinez-Arias R."/>
            <person name="Merkl R."/>
            <person name="Henne A."/>
            <person name="Gottschalk G."/>
        </authorList>
    </citation>
    <scope>NUCLEOTIDE SEQUENCE [LARGE SCALE GENOMIC DNA]</scope>
    <source>
        <strain evidence="4">Massachusetts / E88</strain>
    </source>
</reference>
<dbReference type="HOGENOM" id="CLU_091630_1_0_9"/>
<dbReference type="GO" id="GO:0005829">
    <property type="term" value="C:cytosol"/>
    <property type="evidence" value="ECO:0007669"/>
    <property type="project" value="TreeGrafter"/>
</dbReference>
<accession>Q893Y2</accession>
<keyword evidence="1" id="KW-0813">Transport</keyword>